<evidence type="ECO:0000256" key="7">
    <source>
        <dbReference type="ARBA" id="ARBA00022777"/>
    </source>
</evidence>
<keyword evidence="7 11" id="KW-0418">Kinase</keyword>
<gene>
    <name evidence="11 13" type="primary">pyrH</name>
    <name evidence="13" type="ORF">COU47_00535</name>
</gene>
<feature type="binding site" evidence="11">
    <location>
        <position position="158"/>
    </location>
    <ligand>
        <name>ATP</name>
        <dbReference type="ChEBI" id="CHEBI:30616"/>
    </ligand>
</feature>
<dbReference type="PANTHER" id="PTHR42833:SF4">
    <property type="entry name" value="URIDYLATE KINASE PUMPKIN, CHLOROPLASTIC"/>
    <property type="match status" value="1"/>
</dbReference>
<comment type="subunit">
    <text evidence="11">Homohexamer.</text>
</comment>
<dbReference type="HAMAP" id="MF_01220_B">
    <property type="entry name" value="PyrH_B"/>
    <property type="match status" value="1"/>
</dbReference>
<feature type="binding site" evidence="11">
    <location>
        <begin position="131"/>
        <end position="138"/>
    </location>
    <ligand>
        <name>UMP</name>
        <dbReference type="ChEBI" id="CHEBI:57865"/>
    </ligand>
</feature>
<dbReference type="GO" id="GO:0005524">
    <property type="term" value="F:ATP binding"/>
    <property type="evidence" value="ECO:0007669"/>
    <property type="project" value="UniProtKB-KW"/>
</dbReference>
<sequence>MYKRIILKLTGEIFRDDESNLSETRAEIAAQEIKEAHDLGVEIGVVLGGGNILRGRSRENDRFLDHASADYIGMLATIMNGVLLGDVLEGYGLTPRLMSAIEAKNIAEPYFHKRARRHLEKGRIVIQVGGSGRPNFTTDSTAMLLAVDIKADAILKGTKVDGIYDSDPVLHKDAHFFPEIDYRDVKNKELEIVEEVMLSLNRFKKPAHVFNIFTQGNLKRLLLGEKIGSRIIF</sequence>
<feature type="binding site" evidence="11">
    <location>
        <position position="50"/>
    </location>
    <ligand>
        <name>ATP</name>
        <dbReference type="ChEBI" id="CHEBI:30616"/>
    </ligand>
</feature>
<keyword evidence="5 11" id="KW-0808">Transferase</keyword>
<keyword evidence="6 11" id="KW-0547">Nucleotide-binding</keyword>
<dbReference type="PANTHER" id="PTHR42833">
    <property type="entry name" value="URIDYLATE KINASE"/>
    <property type="match status" value="1"/>
</dbReference>
<dbReference type="InterPro" id="IPR015963">
    <property type="entry name" value="Uridylate_kinase_bac"/>
</dbReference>
<feature type="binding site" evidence="11">
    <location>
        <position position="54"/>
    </location>
    <ligand>
        <name>ATP</name>
        <dbReference type="ChEBI" id="CHEBI:30616"/>
    </ligand>
</feature>
<comment type="activity regulation">
    <text evidence="11">Inhibited by UTP.</text>
</comment>
<comment type="function">
    <text evidence="11">Catalyzes the reversible phosphorylation of UMP to UDP.</text>
</comment>
<dbReference type="GO" id="GO:0044210">
    <property type="term" value="P:'de novo' CTP biosynthetic process"/>
    <property type="evidence" value="ECO:0007669"/>
    <property type="project" value="UniProtKB-UniRule"/>
</dbReference>
<comment type="pathway">
    <text evidence="2 11">Pyrimidine metabolism; CTP biosynthesis via de novo pathway; UDP from UMP (UMPK route): step 1/1.</text>
</comment>
<comment type="catalytic activity">
    <reaction evidence="10 11">
        <text>UMP + ATP = UDP + ADP</text>
        <dbReference type="Rhea" id="RHEA:24400"/>
        <dbReference type="ChEBI" id="CHEBI:30616"/>
        <dbReference type="ChEBI" id="CHEBI:57865"/>
        <dbReference type="ChEBI" id="CHEBI:58223"/>
        <dbReference type="ChEBI" id="CHEBI:456216"/>
        <dbReference type="EC" id="2.7.4.22"/>
    </reaction>
</comment>
<evidence type="ECO:0000256" key="4">
    <source>
        <dbReference type="ARBA" id="ARBA00022490"/>
    </source>
</evidence>
<dbReference type="Proteomes" id="UP000231503">
    <property type="component" value="Unassembled WGS sequence"/>
</dbReference>
<dbReference type="EMBL" id="PFCO01000001">
    <property type="protein sequence ID" value="PIR70011.1"/>
    <property type="molecule type" value="Genomic_DNA"/>
</dbReference>
<organism evidence="13 14">
    <name type="scientific">Candidatus Niyogibacteria bacterium CG10_big_fil_rev_8_21_14_0_10_46_36</name>
    <dbReference type="NCBI Taxonomy" id="1974726"/>
    <lineage>
        <taxon>Bacteria</taxon>
        <taxon>Candidatus Niyogiibacteriota</taxon>
    </lineage>
</organism>
<feature type="binding site" evidence="11">
    <location>
        <position position="49"/>
    </location>
    <ligand>
        <name>UMP</name>
        <dbReference type="ChEBI" id="CHEBI:57865"/>
    </ligand>
</feature>
<feature type="binding site" evidence="11">
    <location>
        <position position="70"/>
    </location>
    <ligand>
        <name>UMP</name>
        <dbReference type="ChEBI" id="CHEBI:57865"/>
    </ligand>
</feature>
<dbReference type="CDD" id="cd04254">
    <property type="entry name" value="AAK_UMPK-PyrH-Ec"/>
    <property type="match status" value="1"/>
</dbReference>
<dbReference type="InterPro" id="IPR001048">
    <property type="entry name" value="Asp/Glu/Uridylate_kinase"/>
</dbReference>
<accession>A0A2H0TEP0</accession>
<evidence type="ECO:0000256" key="6">
    <source>
        <dbReference type="ARBA" id="ARBA00022741"/>
    </source>
</evidence>
<dbReference type="EC" id="2.7.4.22" evidence="11"/>
<comment type="subcellular location">
    <subcellularLocation>
        <location evidence="1 11">Cytoplasm</location>
    </subcellularLocation>
</comment>
<feature type="binding site" evidence="11">
    <location>
        <position position="164"/>
    </location>
    <ligand>
        <name>ATP</name>
        <dbReference type="ChEBI" id="CHEBI:30616"/>
    </ligand>
</feature>
<keyword evidence="9 11" id="KW-0665">Pyrimidine biosynthesis</keyword>
<comment type="caution">
    <text evidence="13">The sequence shown here is derived from an EMBL/GenBank/DDBJ whole genome shotgun (WGS) entry which is preliminary data.</text>
</comment>
<evidence type="ECO:0000256" key="9">
    <source>
        <dbReference type="ARBA" id="ARBA00022975"/>
    </source>
</evidence>
<dbReference type="Gene3D" id="3.40.1160.10">
    <property type="entry name" value="Acetylglutamate kinase-like"/>
    <property type="match status" value="1"/>
</dbReference>
<dbReference type="InterPro" id="IPR011817">
    <property type="entry name" value="Uridylate_kinase"/>
</dbReference>
<keyword evidence="8 11" id="KW-0067">ATP-binding</keyword>
<dbReference type="GO" id="GO:0005737">
    <property type="term" value="C:cytoplasm"/>
    <property type="evidence" value="ECO:0007669"/>
    <property type="project" value="UniProtKB-SubCell"/>
</dbReference>
<comment type="similarity">
    <text evidence="3 11">Belongs to the UMP kinase family.</text>
</comment>
<feature type="domain" description="Aspartate/glutamate/uridylate kinase" evidence="12">
    <location>
        <begin position="3"/>
        <end position="210"/>
    </location>
</feature>
<evidence type="ECO:0000256" key="8">
    <source>
        <dbReference type="ARBA" id="ARBA00022840"/>
    </source>
</evidence>
<dbReference type="PIRSF" id="PIRSF005650">
    <property type="entry name" value="Uridylate_kin"/>
    <property type="match status" value="1"/>
</dbReference>
<evidence type="ECO:0000256" key="2">
    <source>
        <dbReference type="ARBA" id="ARBA00004791"/>
    </source>
</evidence>
<feature type="binding site" evidence="11">
    <location>
        <position position="167"/>
    </location>
    <ligand>
        <name>ATP</name>
        <dbReference type="ChEBI" id="CHEBI:30616"/>
    </ligand>
</feature>
<evidence type="ECO:0000313" key="13">
    <source>
        <dbReference type="EMBL" id="PIR70011.1"/>
    </source>
</evidence>
<evidence type="ECO:0000256" key="5">
    <source>
        <dbReference type="ARBA" id="ARBA00022679"/>
    </source>
</evidence>
<evidence type="ECO:0000259" key="12">
    <source>
        <dbReference type="Pfam" id="PF00696"/>
    </source>
</evidence>
<dbReference type="Pfam" id="PF00696">
    <property type="entry name" value="AA_kinase"/>
    <property type="match status" value="1"/>
</dbReference>
<comment type="caution">
    <text evidence="11">Lacks conserved residue(s) required for the propagation of feature annotation.</text>
</comment>
<dbReference type="InterPro" id="IPR036393">
    <property type="entry name" value="AceGlu_kinase-like_sf"/>
</dbReference>
<evidence type="ECO:0000256" key="1">
    <source>
        <dbReference type="ARBA" id="ARBA00004496"/>
    </source>
</evidence>
<name>A0A2H0TEP0_9BACT</name>
<dbReference type="AlphaFoldDB" id="A0A2H0TEP0"/>
<dbReference type="GO" id="GO:0006225">
    <property type="term" value="P:UDP biosynthetic process"/>
    <property type="evidence" value="ECO:0007669"/>
    <property type="project" value="TreeGrafter"/>
</dbReference>
<evidence type="ECO:0000313" key="14">
    <source>
        <dbReference type="Proteomes" id="UP000231503"/>
    </source>
</evidence>
<dbReference type="SUPFAM" id="SSF53633">
    <property type="entry name" value="Carbamate kinase-like"/>
    <property type="match status" value="1"/>
</dbReference>
<proteinExistence type="inferred from homology"/>
<evidence type="ECO:0000256" key="10">
    <source>
        <dbReference type="ARBA" id="ARBA00047767"/>
    </source>
</evidence>
<keyword evidence="4 11" id="KW-0963">Cytoplasm</keyword>
<protein>
    <recommendedName>
        <fullName evidence="11">Uridylate kinase</fullName>
        <shortName evidence="11">UK</shortName>
        <ecNumber evidence="11">2.7.4.22</ecNumber>
    </recommendedName>
    <alternativeName>
        <fullName evidence="11">Uridine monophosphate kinase</fullName>
        <shortName evidence="11">UMP kinase</shortName>
        <shortName evidence="11">UMPK</shortName>
    </alternativeName>
</protein>
<reference evidence="14" key="1">
    <citation type="submission" date="2017-09" db="EMBL/GenBank/DDBJ databases">
        <title>Depth-based differentiation of microbial function through sediment-hosted aquifers and enrichment of novel symbionts in the deep terrestrial subsurface.</title>
        <authorList>
            <person name="Probst A.J."/>
            <person name="Ladd B."/>
            <person name="Jarett J.K."/>
            <person name="Geller-Mcgrath D.E."/>
            <person name="Sieber C.M.K."/>
            <person name="Emerson J.B."/>
            <person name="Anantharaman K."/>
            <person name="Thomas B.C."/>
            <person name="Malmstrom R."/>
            <person name="Stieglmeier M."/>
            <person name="Klingl A."/>
            <person name="Woyke T."/>
            <person name="Ryan C.M."/>
            <person name="Banfield J.F."/>
        </authorList>
    </citation>
    <scope>NUCLEOTIDE SEQUENCE [LARGE SCALE GENOMIC DNA]</scope>
</reference>
<evidence type="ECO:0000256" key="11">
    <source>
        <dbReference type="HAMAP-Rule" id="MF_01220"/>
    </source>
</evidence>
<dbReference type="UniPathway" id="UPA00159">
    <property type="reaction ID" value="UER00275"/>
</dbReference>
<dbReference type="GO" id="GO:0033862">
    <property type="term" value="F:UMP kinase activity"/>
    <property type="evidence" value="ECO:0007669"/>
    <property type="project" value="UniProtKB-EC"/>
</dbReference>
<evidence type="ECO:0000256" key="3">
    <source>
        <dbReference type="ARBA" id="ARBA00007614"/>
    </source>
</evidence>